<dbReference type="EMBL" id="AHOP02000048">
    <property type="protein sequence ID" value="EMO39830.1"/>
    <property type="molecule type" value="Genomic_DNA"/>
</dbReference>
<dbReference type="AlphaFoldDB" id="M6U5Q4"/>
<comment type="caution">
    <text evidence="1">The sequence shown here is derived from an EMBL/GenBank/DDBJ whole genome shotgun (WGS) entry which is preliminary data.</text>
</comment>
<organism evidence="1 2">
    <name type="scientific">Leptospira noguchii serovar Autumnalis str. ZUN142</name>
    <dbReference type="NCBI Taxonomy" id="1085540"/>
    <lineage>
        <taxon>Bacteria</taxon>
        <taxon>Pseudomonadati</taxon>
        <taxon>Spirochaetota</taxon>
        <taxon>Spirochaetia</taxon>
        <taxon>Leptospirales</taxon>
        <taxon>Leptospiraceae</taxon>
        <taxon>Leptospira</taxon>
    </lineage>
</organism>
<evidence type="ECO:0000313" key="1">
    <source>
        <dbReference type="EMBL" id="EMO39830.1"/>
    </source>
</evidence>
<reference evidence="1 2" key="1">
    <citation type="submission" date="2013-01" db="EMBL/GenBank/DDBJ databases">
        <authorList>
            <person name="Harkins D.M."/>
            <person name="Durkin A.S."/>
            <person name="Brinkac L.M."/>
            <person name="Haft D.H."/>
            <person name="Selengut J.D."/>
            <person name="Sanka R."/>
            <person name="DePew J."/>
            <person name="Purushe J."/>
            <person name="Matthias M.A."/>
            <person name="Vinetz J.M."/>
            <person name="Sutton G.G."/>
            <person name="Nierman W.C."/>
            <person name="Fouts D.E."/>
        </authorList>
    </citation>
    <scope>NUCLEOTIDE SEQUENCE [LARGE SCALE GENOMIC DNA]</scope>
    <source>
        <strain evidence="1 2">ZUN142</strain>
    </source>
</reference>
<accession>M6U5Q4</accession>
<evidence type="ECO:0000313" key="2">
    <source>
        <dbReference type="Proteomes" id="UP000012153"/>
    </source>
</evidence>
<name>M6U5Q4_9LEPT</name>
<dbReference type="Proteomes" id="UP000012153">
    <property type="component" value="Unassembled WGS sequence"/>
</dbReference>
<sequence length="38" mass="4404">MRIPGLKKSARQALDNFLVNDNLVLNKKRKFLSDKNMS</sequence>
<proteinExistence type="predicted"/>
<gene>
    <name evidence="1" type="ORF">LEP1GSC186_3457</name>
</gene>
<protein>
    <submittedName>
        <fullName evidence="1">Uncharacterized protein</fullName>
    </submittedName>
</protein>